<reference evidence="1" key="1">
    <citation type="submission" date="2011-10" db="EMBL/GenBank/DDBJ databases">
        <title>The Genome Sequence of Fusarium oxysporum HDV247.</title>
        <authorList>
            <consortium name="The Broad Institute Genome Sequencing Platform"/>
            <person name="Ma L.-J."/>
            <person name="Gale L.R."/>
            <person name="Schwartz D.C."/>
            <person name="Zhou S."/>
            <person name="Corby-Kistler H."/>
            <person name="Young S.K."/>
            <person name="Zeng Q."/>
            <person name="Gargeya S."/>
            <person name="Fitzgerald M."/>
            <person name="Haas B."/>
            <person name="Abouelleil A."/>
            <person name="Alvarado L."/>
            <person name="Arachchi H.M."/>
            <person name="Berlin A."/>
            <person name="Brown A."/>
            <person name="Chapman S.B."/>
            <person name="Chen Z."/>
            <person name="Dunbar C."/>
            <person name="Freedman E."/>
            <person name="Gearin G."/>
            <person name="Goldberg J."/>
            <person name="Griggs A."/>
            <person name="Gujja S."/>
            <person name="Heiman D."/>
            <person name="Howarth C."/>
            <person name="Larson L."/>
            <person name="Lui A."/>
            <person name="MacDonald P.J.P."/>
            <person name="Montmayeur A."/>
            <person name="Murphy C."/>
            <person name="Neiman D."/>
            <person name="Pearson M."/>
            <person name="Priest M."/>
            <person name="Roberts A."/>
            <person name="Saif S."/>
            <person name="Shea T."/>
            <person name="Shenoy N."/>
            <person name="Sisk P."/>
            <person name="Stolte C."/>
            <person name="Sykes S."/>
            <person name="Wortman J."/>
            <person name="Nusbaum C."/>
            <person name="Birren B."/>
        </authorList>
    </citation>
    <scope>NUCLEOTIDE SEQUENCE [LARGE SCALE GENOMIC DNA]</scope>
    <source>
        <strain evidence="1">HDV247</strain>
    </source>
</reference>
<dbReference type="AlphaFoldDB" id="W9NGA5"/>
<name>W9NGA5_FUSOX</name>
<proteinExistence type="predicted"/>
<dbReference type="Proteomes" id="UP000030751">
    <property type="component" value="Unassembled WGS sequence"/>
</dbReference>
<accession>W9NGA5</accession>
<gene>
    <name evidence="1" type="ORF">FOVG_18782</name>
</gene>
<dbReference type="HOGENOM" id="CLU_3032395_0_0_1"/>
<evidence type="ECO:0000313" key="1">
    <source>
        <dbReference type="EMBL" id="EXA29766.1"/>
    </source>
</evidence>
<sequence>MSVADCKPCNQALQCPVCKSRTQLEGPRSGPYQCHPYKLTSVGPCITLTSYTKAM</sequence>
<protein>
    <submittedName>
        <fullName evidence="1">Uncharacterized protein</fullName>
    </submittedName>
</protein>
<dbReference type="EMBL" id="JH651085">
    <property type="protein sequence ID" value="EXA29766.1"/>
    <property type="molecule type" value="Genomic_DNA"/>
</dbReference>
<organism evidence="1">
    <name type="scientific">Fusarium oxysporum f. sp. pisi HDV247</name>
    <dbReference type="NCBI Taxonomy" id="1080344"/>
    <lineage>
        <taxon>Eukaryota</taxon>
        <taxon>Fungi</taxon>
        <taxon>Dikarya</taxon>
        <taxon>Ascomycota</taxon>
        <taxon>Pezizomycotina</taxon>
        <taxon>Sordariomycetes</taxon>
        <taxon>Hypocreomycetidae</taxon>
        <taxon>Hypocreales</taxon>
        <taxon>Nectriaceae</taxon>
        <taxon>Fusarium</taxon>
        <taxon>Fusarium oxysporum species complex</taxon>
    </lineage>
</organism>
<reference evidence="1" key="2">
    <citation type="submission" date="2012-05" db="EMBL/GenBank/DDBJ databases">
        <title>Annotation of the Genome Sequence of Fusarium oxysporum HDV247.</title>
        <authorList>
            <consortium name="The Broad Institute Genomics Platform"/>
            <person name="Ma L.-J."/>
            <person name="Corby-Kistler H."/>
            <person name="Broz K."/>
            <person name="Gale L.R."/>
            <person name="Jonkers W."/>
            <person name="O'Donnell K."/>
            <person name="Ploetz R."/>
            <person name="Steinberg C."/>
            <person name="Schwartz D.C."/>
            <person name="VanEtten H."/>
            <person name="Zhou S."/>
            <person name="Young S.K."/>
            <person name="Zeng Q."/>
            <person name="Gargeya S."/>
            <person name="Fitzgerald M."/>
            <person name="Abouelleil A."/>
            <person name="Alvarado L."/>
            <person name="Chapman S.B."/>
            <person name="Gainer-Dewar J."/>
            <person name="Goldberg J."/>
            <person name="Griggs A."/>
            <person name="Gujja S."/>
            <person name="Hansen M."/>
            <person name="Howarth C."/>
            <person name="Imamovic A."/>
            <person name="Ireland A."/>
            <person name="Larimer J."/>
            <person name="McCowan C."/>
            <person name="Murphy C."/>
            <person name="Pearson M."/>
            <person name="Poon T.W."/>
            <person name="Priest M."/>
            <person name="Roberts A."/>
            <person name="Saif S."/>
            <person name="Shea T."/>
            <person name="Sykes S."/>
            <person name="Wortman J."/>
            <person name="Nusbaum C."/>
            <person name="Birren B."/>
        </authorList>
    </citation>
    <scope>NUCLEOTIDE SEQUENCE</scope>
    <source>
        <strain evidence="1">HDV247</strain>
    </source>
</reference>